<accession>A0ABU0I808</accession>
<organism evidence="1 2">
    <name type="scientific">Rhizobium paknamense</name>
    <dbReference type="NCBI Taxonomy" id="1206817"/>
    <lineage>
        <taxon>Bacteria</taxon>
        <taxon>Pseudomonadati</taxon>
        <taxon>Pseudomonadota</taxon>
        <taxon>Alphaproteobacteria</taxon>
        <taxon>Hyphomicrobiales</taxon>
        <taxon>Rhizobiaceae</taxon>
        <taxon>Rhizobium/Agrobacterium group</taxon>
        <taxon>Rhizobium</taxon>
    </lineage>
</organism>
<dbReference type="Proteomes" id="UP001235269">
    <property type="component" value="Unassembled WGS sequence"/>
</dbReference>
<proteinExistence type="predicted"/>
<evidence type="ECO:0000313" key="2">
    <source>
        <dbReference type="Proteomes" id="UP001235269"/>
    </source>
</evidence>
<gene>
    <name evidence="1" type="ORF">QO005_000684</name>
</gene>
<comment type="caution">
    <text evidence="1">The sequence shown here is derived from an EMBL/GenBank/DDBJ whole genome shotgun (WGS) entry which is preliminary data.</text>
</comment>
<dbReference type="RefSeq" id="WP_307156547.1">
    <property type="nucleotide sequence ID" value="NZ_JAUSWH010000001.1"/>
</dbReference>
<protein>
    <submittedName>
        <fullName evidence="1">Uncharacterized protein</fullName>
    </submittedName>
</protein>
<reference evidence="1 2" key="1">
    <citation type="submission" date="2023-07" db="EMBL/GenBank/DDBJ databases">
        <title>Genomic Encyclopedia of Type Strains, Phase IV (KMG-IV): sequencing the most valuable type-strain genomes for metagenomic binning, comparative biology and taxonomic classification.</title>
        <authorList>
            <person name="Goeker M."/>
        </authorList>
    </citation>
    <scope>NUCLEOTIDE SEQUENCE [LARGE SCALE GENOMIC DNA]</scope>
    <source>
        <strain evidence="1 2">DSM 100301</strain>
    </source>
</reference>
<sequence length="75" mass="8838">MTVAEQRRMESTIRTLLENHPDPALHRWLRETIRTFELRLAGIVDPAEREQARHAALLLIKTTLTEWSRNPPVRQ</sequence>
<dbReference type="EMBL" id="JAUSWH010000001">
    <property type="protein sequence ID" value="MDQ0454369.1"/>
    <property type="molecule type" value="Genomic_DNA"/>
</dbReference>
<name>A0ABU0I808_9HYPH</name>
<keyword evidence="2" id="KW-1185">Reference proteome</keyword>
<evidence type="ECO:0000313" key="1">
    <source>
        <dbReference type="EMBL" id="MDQ0454369.1"/>
    </source>
</evidence>